<dbReference type="STRING" id="1797263.A2397_01775"/>
<dbReference type="Proteomes" id="UP000176424">
    <property type="component" value="Unassembled WGS sequence"/>
</dbReference>
<feature type="transmembrane region" description="Helical" evidence="1">
    <location>
        <begin position="37"/>
        <end position="58"/>
    </location>
</feature>
<protein>
    <submittedName>
        <fullName evidence="2">Uncharacterized protein</fullName>
    </submittedName>
</protein>
<sequence>MTLADQQMFYVMLALPTLFGLTLVGEGMYKMVHYESGWASVIMGCVFLAVVAFGYFYLRGIL</sequence>
<accession>A0A1F4ZTQ8</accession>
<feature type="transmembrane region" description="Helical" evidence="1">
    <location>
        <begin position="7"/>
        <end position="25"/>
    </location>
</feature>
<dbReference type="EMBL" id="MEXR01000023">
    <property type="protein sequence ID" value="OGD09775.1"/>
    <property type="molecule type" value="Genomic_DNA"/>
</dbReference>
<keyword evidence="1" id="KW-1133">Transmembrane helix</keyword>
<keyword evidence="1" id="KW-0812">Transmembrane</keyword>
<evidence type="ECO:0000313" key="3">
    <source>
        <dbReference type="Proteomes" id="UP000176424"/>
    </source>
</evidence>
<keyword evidence="1" id="KW-0472">Membrane</keyword>
<gene>
    <name evidence="2" type="ORF">A2397_01775</name>
</gene>
<comment type="caution">
    <text evidence="2">The sequence shown here is derived from an EMBL/GenBank/DDBJ whole genome shotgun (WGS) entry which is preliminary data.</text>
</comment>
<organism evidence="2 3">
    <name type="scientific">Candidatus Amesbacteria bacterium RIFOXYB1_FULL_44_23</name>
    <dbReference type="NCBI Taxonomy" id="1797263"/>
    <lineage>
        <taxon>Bacteria</taxon>
        <taxon>Candidatus Amesiibacteriota</taxon>
    </lineage>
</organism>
<evidence type="ECO:0000256" key="1">
    <source>
        <dbReference type="SAM" id="Phobius"/>
    </source>
</evidence>
<proteinExistence type="predicted"/>
<evidence type="ECO:0000313" key="2">
    <source>
        <dbReference type="EMBL" id="OGD09775.1"/>
    </source>
</evidence>
<reference evidence="2 3" key="1">
    <citation type="journal article" date="2016" name="Nat. Commun.">
        <title>Thousands of microbial genomes shed light on interconnected biogeochemical processes in an aquifer system.</title>
        <authorList>
            <person name="Anantharaman K."/>
            <person name="Brown C.T."/>
            <person name="Hug L.A."/>
            <person name="Sharon I."/>
            <person name="Castelle C.J."/>
            <person name="Probst A.J."/>
            <person name="Thomas B.C."/>
            <person name="Singh A."/>
            <person name="Wilkins M.J."/>
            <person name="Karaoz U."/>
            <person name="Brodie E.L."/>
            <person name="Williams K.H."/>
            <person name="Hubbard S.S."/>
            <person name="Banfield J.F."/>
        </authorList>
    </citation>
    <scope>NUCLEOTIDE SEQUENCE [LARGE SCALE GENOMIC DNA]</scope>
</reference>
<name>A0A1F4ZTQ8_9BACT</name>
<dbReference type="AlphaFoldDB" id="A0A1F4ZTQ8"/>